<keyword evidence="3" id="KW-1185">Reference proteome</keyword>
<dbReference type="EMBL" id="MDYP01000019">
    <property type="protein sequence ID" value="OQE06274.1"/>
    <property type="molecule type" value="Genomic_DNA"/>
</dbReference>
<evidence type="ECO:0000313" key="2">
    <source>
        <dbReference type="EMBL" id="OQE06274.1"/>
    </source>
</evidence>
<dbReference type="Proteomes" id="UP000191518">
    <property type="component" value="Unassembled WGS sequence"/>
</dbReference>
<accession>A0A1V6RXQ9</accession>
<comment type="caution">
    <text evidence="2">The sequence shown here is derived from an EMBL/GenBank/DDBJ whole genome shotgun (WGS) entry which is preliminary data.</text>
</comment>
<sequence>MEICVILTGRDEIERLHHFKRPKAMLTNSPSTEAFLPSHEESLSTINHAKDEPL</sequence>
<feature type="region of interest" description="Disordered" evidence="1">
    <location>
        <begin position="29"/>
        <end position="54"/>
    </location>
</feature>
<reference evidence="3" key="1">
    <citation type="journal article" date="2017" name="Nat. Microbiol.">
        <title>Global analysis of biosynthetic gene clusters reveals vast potential of secondary metabolite production in Penicillium species.</title>
        <authorList>
            <person name="Nielsen J.C."/>
            <person name="Grijseels S."/>
            <person name="Prigent S."/>
            <person name="Ji B."/>
            <person name="Dainat J."/>
            <person name="Nielsen K.F."/>
            <person name="Frisvad J.C."/>
            <person name="Workman M."/>
            <person name="Nielsen J."/>
        </authorList>
    </citation>
    <scope>NUCLEOTIDE SEQUENCE [LARGE SCALE GENOMIC DNA]</scope>
    <source>
        <strain evidence="3">IBT 29486</strain>
    </source>
</reference>
<gene>
    <name evidence="2" type="ORF">PENVUL_c019G02425</name>
</gene>
<proteinExistence type="predicted"/>
<evidence type="ECO:0000313" key="3">
    <source>
        <dbReference type="Proteomes" id="UP000191518"/>
    </source>
</evidence>
<dbReference type="AlphaFoldDB" id="A0A1V6RXQ9"/>
<evidence type="ECO:0000256" key="1">
    <source>
        <dbReference type="SAM" id="MobiDB-lite"/>
    </source>
</evidence>
<feature type="compositionally biased region" description="Basic and acidic residues" evidence="1">
    <location>
        <begin position="38"/>
        <end position="54"/>
    </location>
</feature>
<protein>
    <submittedName>
        <fullName evidence="2">Uncharacterized protein</fullName>
    </submittedName>
</protein>
<organism evidence="2 3">
    <name type="scientific">Penicillium vulpinum</name>
    <dbReference type="NCBI Taxonomy" id="29845"/>
    <lineage>
        <taxon>Eukaryota</taxon>
        <taxon>Fungi</taxon>
        <taxon>Dikarya</taxon>
        <taxon>Ascomycota</taxon>
        <taxon>Pezizomycotina</taxon>
        <taxon>Eurotiomycetes</taxon>
        <taxon>Eurotiomycetidae</taxon>
        <taxon>Eurotiales</taxon>
        <taxon>Aspergillaceae</taxon>
        <taxon>Penicillium</taxon>
    </lineage>
</organism>
<name>A0A1V6RXQ9_9EURO</name>